<keyword evidence="7" id="KW-1185">Reference proteome</keyword>
<dbReference type="Pfam" id="PF03841">
    <property type="entry name" value="SelA"/>
    <property type="match status" value="1"/>
</dbReference>
<comment type="cofactor">
    <cofactor evidence="1 4">
        <name>pyridoxal 5'-phosphate</name>
        <dbReference type="ChEBI" id="CHEBI:597326"/>
    </cofactor>
</comment>
<dbReference type="KEGG" id="smon:AWR27_11175"/>
<feature type="signal peptide" evidence="5">
    <location>
        <begin position="1"/>
        <end position="32"/>
    </location>
</feature>
<dbReference type="SUPFAM" id="SSF53383">
    <property type="entry name" value="PLP-dependent transferases"/>
    <property type="match status" value="1"/>
</dbReference>
<comment type="similarity">
    <text evidence="3">Belongs to the SelA family.</text>
</comment>
<dbReference type="STRING" id="1178516.AWR27_11175"/>
<dbReference type="GO" id="GO:0004125">
    <property type="term" value="F:L-seryl-tRNA(Sec) selenium transferase activity"/>
    <property type="evidence" value="ECO:0007669"/>
    <property type="project" value="TreeGrafter"/>
</dbReference>
<evidence type="ECO:0000256" key="1">
    <source>
        <dbReference type="ARBA" id="ARBA00001933"/>
    </source>
</evidence>
<evidence type="ECO:0000256" key="4">
    <source>
        <dbReference type="PIRSR" id="PIRSR618319-50"/>
    </source>
</evidence>
<dbReference type="InterPro" id="IPR018319">
    <property type="entry name" value="SelA-like"/>
</dbReference>
<reference evidence="6 7" key="1">
    <citation type="submission" date="2016-01" db="EMBL/GenBank/DDBJ databases">
        <authorList>
            <person name="Oliw E.H."/>
        </authorList>
    </citation>
    <scope>NUCLEOTIDE SEQUENCE [LARGE SCALE GENOMIC DNA]</scope>
    <source>
        <strain evidence="6 7">DY10</strain>
    </source>
</reference>
<dbReference type="Proteomes" id="UP000187941">
    <property type="component" value="Chromosome"/>
</dbReference>
<evidence type="ECO:0000256" key="5">
    <source>
        <dbReference type="SAM" id="SignalP"/>
    </source>
</evidence>
<name>A0A1P9WWT2_9BACT</name>
<dbReference type="OrthoDB" id="9787096at2"/>
<protein>
    <submittedName>
        <fullName evidence="6">Selenocysteine synthase</fullName>
    </submittedName>
</protein>
<dbReference type="Gene3D" id="3.40.640.10">
    <property type="entry name" value="Type I PLP-dependent aspartate aminotransferase-like (Major domain)"/>
    <property type="match status" value="1"/>
</dbReference>
<dbReference type="PANTHER" id="PTHR32328:SF0">
    <property type="entry name" value="L-SERYL-TRNA(SEC) SELENIUM TRANSFERASE"/>
    <property type="match status" value="1"/>
</dbReference>
<gene>
    <name evidence="6" type="ORF">AWR27_11175</name>
</gene>
<accession>A0A1P9WWT2</accession>
<dbReference type="PROSITE" id="PS51318">
    <property type="entry name" value="TAT"/>
    <property type="match status" value="1"/>
</dbReference>
<keyword evidence="5" id="KW-0732">Signal</keyword>
<dbReference type="EMBL" id="CP014263">
    <property type="protein sequence ID" value="AQG79836.1"/>
    <property type="molecule type" value="Genomic_DNA"/>
</dbReference>
<keyword evidence="2 4" id="KW-0663">Pyridoxal phosphate</keyword>
<sequence>MLSRRKILKQLSTLPVMGGLFGSAAPLTTALAAPTAAPRNLVKELGIRTFINAAGTYTAMTGSLMDDDVVNTILASSKEFMMLDDVQTKVGEKIAALTHAESAVVTAGCFSAMTLGLAGVLTGMDQKKVELLPHLEGSGMKSEVIAQKGHSVGYSHALTNTGCKIVQVETIEDVERAINEKTAMLWFLNIQADKGKIMHEQWVALGKKHKIPTMIDIAADVPPVENLWKFNDMGFDLVCVSGGKAMRGPQSAGLLMGKKDLIAAARLSMPPRGSTIGRGMKVNKEEVLGMYVAVEKFIARDQDKDWKMLEERAATIANAARSVKGVTVETFAPELGNHTPTLRIGWDPARVNLTAKALQEGLRNGNPSIEIVVNDTNGINMTAWMLKPGEDKIVATRLKEELTKASV</sequence>
<dbReference type="InterPro" id="IPR015421">
    <property type="entry name" value="PyrdxlP-dep_Trfase_major"/>
</dbReference>
<dbReference type="InterPro" id="IPR015424">
    <property type="entry name" value="PyrdxlP-dep_Trfase"/>
</dbReference>
<evidence type="ECO:0000313" key="6">
    <source>
        <dbReference type="EMBL" id="AQG79836.1"/>
    </source>
</evidence>
<dbReference type="RefSeq" id="WP_077131270.1">
    <property type="nucleotide sequence ID" value="NZ_CP014263.1"/>
</dbReference>
<evidence type="ECO:0000313" key="7">
    <source>
        <dbReference type="Proteomes" id="UP000187941"/>
    </source>
</evidence>
<evidence type="ECO:0000256" key="3">
    <source>
        <dbReference type="ARBA" id="ARBA00044507"/>
    </source>
</evidence>
<evidence type="ECO:0000256" key="2">
    <source>
        <dbReference type="ARBA" id="ARBA00022898"/>
    </source>
</evidence>
<dbReference type="InterPro" id="IPR006311">
    <property type="entry name" value="TAT_signal"/>
</dbReference>
<dbReference type="PANTHER" id="PTHR32328">
    <property type="entry name" value="L-SERYL-TRNA(SEC) SELENIUM TRANSFERASE"/>
    <property type="match status" value="1"/>
</dbReference>
<feature type="chain" id="PRO_5010354781" evidence="5">
    <location>
        <begin position="33"/>
        <end position="407"/>
    </location>
</feature>
<feature type="modified residue" description="N6-(pyridoxal phosphate)lysine" evidence="4">
    <location>
        <position position="244"/>
    </location>
</feature>
<dbReference type="AlphaFoldDB" id="A0A1P9WWT2"/>
<proteinExistence type="inferred from homology"/>
<organism evidence="6 7">
    <name type="scientific">Spirosoma montaniterrae</name>
    <dbReference type="NCBI Taxonomy" id="1178516"/>
    <lineage>
        <taxon>Bacteria</taxon>
        <taxon>Pseudomonadati</taxon>
        <taxon>Bacteroidota</taxon>
        <taxon>Cytophagia</taxon>
        <taxon>Cytophagales</taxon>
        <taxon>Cytophagaceae</taxon>
        <taxon>Spirosoma</taxon>
    </lineage>
</organism>